<dbReference type="InterPro" id="IPR008278">
    <property type="entry name" value="4-PPantetheinyl_Trfase_dom"/>
</dbReference>
<dbReference type="GO" id="GO:0016740">
    <property type="term" value="F:transferase activity"/>
    <property type="evidence" value="ECO:0007669"/>
    <property type="project" value="UniProtKB-KW"/>
</dbReference>
<keyword evidence="5" id="KW-1185">Reference proteome</keyword>
<evidence type="ECO:0000313" key="4">
    <source>
        <dbReference type="EMBL" id="MFC4534116.1"/>
    </source>
</evidence>
<dbReference type="InterPro" id="IPR003542">
    <property type="entry name" value="Enbac_synth_compD-like"/>
</dbReference>
<feature type="domain" description="4'-phosphopantetheinyl transferase" evidence="3">
    <location>
        <begin position="109"/>
        <end position="173"/>
    </location>
</feature>
<evidence type="ECO:0000256" key="2">
    <source>
        <dbReference type="SAM" id="MobiDB-lite"/>
    </source>
</evidence>
<organism evidence="4 5">
    <name type="scientific">Sphaerisporangium dianthi</name>
    <dbReference type="NCBI Taxonomy" id="1436120"/>
    <lineage>
        <taxon>Bacteria</taxon>
        <taxon>Bacillati</taxon>
        <taxon>Actinomycetota</taxon>
        <taxon>Actinomycetes</taxon>
        <taxon>Streptosporangiales</taxon>
        <taxon>Streptosporangiaceae</taxon>
        <taxon>Sphaerisporangium</taxon>
    </lineage>
</organism>
<feature type="region of interest" description="Disordered" evidence="2">
    <location>
        <begin position="233"/>
        <end position="264"/>
    </location>
</feature>
<dbReference type="Pfam" id="PF01648">
    <property type="entry name" value="ACPS"/>
    <property type="match status" value="1"/>
</dbReference>
<accession>A0ABV9CLI0</accession>
<reference evidence="5" key="1">
    <citation type="journal article" date="2019" name="Int. J. Syst. Evol. Microbiol.">
        <title>The Global Catalogue of Microorganisms (GCM) 10K type strain sequencing project: providing services to taxonomists for standard genome sequencing and annotation.</title>
        <authorList>
            <consortium name="The Broad Institute Genomics Platform"/>
            <consortium name="The Broad Institute Genome Sequencing Center for Infectious Disease"/>
            <person name="Wu L."/>
            <person name="Ma J."/>
        </authorList>
    </citation>
    <scope>NUCLEOTIDE SEQUENCE [LARGE SCALE GENOMIC DNA]</scope>
    <source>
        <strain evidence="5">CGMCC 4.7132</strain>
    </source>
</reference>
<dbReference type="PRINTS" id="PR01399">
    <property type="entry name" value="ENTSNTHTASED"/>
</dbReference>
<protein>
    <submittedName>
        <fullName evidence="4">4'-phosphopantetheinyl transferase family protein</fullName>
    </submittedName>
</protein>
<dbReference type="InterPro" id="IPR037143">
    <property type="entry name" value="4-PPantetheinyl_Trfase_dom_sf"/>
</dbReference>
<gene>
    <name evidence="4" type="ORF">ACFO60_25425</name>
</gene>
<evidence type="ECO:0000313" key="5">
    <source>
        <dbReference type="Proteomes" id="UP001596004"/>
    </source>
</evidence>
<dbReference type="SUPFAM" id="SSF56214">
    <property type="entry name" value="4'-phosphopantetheinyl transferase"/>
    <property type="match status" value="2"/>
</dbReference>
<dbReference type="Gene3D" id="3.90.470.20">
    <property type="entry name" value="4'-phosphopantetheinyl transferase domain"/>
    <property type="match status" value="2"/>
</dbReference>
<dbReference type="Proteomes" id="UP001596004">
    <property type="component" value="Unassembled WGS sequence"/>
</dbReference>
<evidence type="ECO:0000259" key="3">
    <source>
        <dbReference type="Pfam" id="PF01648"/>
    </source>
</evidence>
<dbReference type="RefSeq" id="WP_380844226.1">
    <property type="nucleotide sequence ID" value="NZ_JBHSFP010000020.1"/>
</dbReference>
<comment type="caution">
    <text evidence="4">The sequence shown here is derived from an EMBL/GenBank/DDBJ whole genome shotgun (WGS) entry which is preliminary data.</text>
</comment>
<evidence type="ECO:0000256" key="1">
    <source>
        <dbReference type="ARBA" id="ARBA00022679"/>
    </source>
</evidence>
<name>A0ABV9CLI0_9ACTN</name>
<sequence>MRWLARAETDVPAGGDWLSAAEAKRAGAMRFSKRRTEYLTARWTAKQALRRYPPAQPYPASAGLAELEVRNRPSGAPEAYAAGRPLPVGISLTDRAGWAVCLLTAGPEAIGCDLELVEPRSAAFVADCFTSAEGRFAGGDHLRANLVWSAKESALKVLGTGLRKDTRSVEVTVAGGRDPGEPGDGDGNADGWGALTVRTTEGTVMHGWWRRFGAFVLTVAADRPVPVPVSLEDPPALASATPAHTWLTRPENASRAGTRRSGGR</sequence>
<keyword evidence="1 4" id="KW-0808">Transferase</keyword>
<dbReference type="EMBL" id="JBHSFP010000020">
    <property type="protein sequence ID" value="MFC4534116.1"/>
    <property type="molecule type" value="Genomic_DNA"/>
</dbReference>
<proteinExistence type="predicted"/>